<accession>A0ABV7M5K7</accession>
<evidence type="ECO:0000313" key="2">
    <source>
        <dbReference type="Proteomes" id="UP001595640"/>
    </source>
</evidence>
<protein>
    <submittedName>
        <fullName evidence="1">Uncharacterized protein</fullName>
    </submittedName>
</protein>
<gene>
    <name evidence="1" type="ORF">ACFOEI_19260</name>
</gene>
<organism evidence="1 2">
    <name type="scientific">Modicisalibacter luteus</name>
    <dbReference type="NCBI Taxonomy" id="453962"/>
    <lineage>
        <taxon>Bacteria</taxon>
        <taxon>Pseudomonadati</taxon>
        <taxon>Pseudomonadota</taxon>
        <taxon>Gammaproteobacteria</taxon>
        <taxon>Oceanospirillales</taxon>
        <taxon>Halomonadaceae</taxon>
        <taxon>Modicisalibacter</taxon>
    </lineage>
</organism>
<dbReference type="EMBL" id="JBHRUH010000043">
    <property type="protein sequence ID" value="MFC3294186.1"/>
    <property type="molecule type" value="Genomic_DNA"/>
</dbReference>
<proteinExistence type="predicted"/>
<name>A0ABV7M5K7_9GAMM</name>
<sequence length="55" mass="5935">MSFAQRILGLSQFGFVLFTDILGTGLEAVFHTAPGFLDPTLVFGNCQVVLSSHFS</sequence>
<dbReference type="RefSeq" id="WP_019020857.1">
    <property type="nucleotide sequence ID" value="NZ_BMXD01000014.1"/>
</dbReference>
<keyword evidence="2" id="KW-1185">Reference proteome</keyword>
<comment type="caution">
    <text evidence="1">The sequence shown here is derived from an EMBL/GenBank/DDBJ whole genome shotgun (WGS) entry which is preliminary data.</text>
</comment>
<reference evidence="2" key="1">
    <citation type="journal article" date="2019" name="Int. J. Syst. Evol. Microbiol.">
        <title>The Global Catalogue of Microorganisms (GCM) 10K type strain sequencing project: providing services to taxonomists for standard genome sequencing and annotation.</title>
        <authorList>
            <consortium name="The Broad Institute Genomics Platform"/>
            <consortium name="The Broad Institute Genome Sequencing Center for Infectious Disease"/>
            <person name="Wu L."/>
            <person name="Ma J."/>
        </authorList>
    </citation>
    <scope>NUCLEOTIDE SEQUENCE [LARGE SCALE GENOMIC DNA]</scope>
    <source>
        <strain evidence="2">KCTC 12847</strain>
    </source>
</reference>
<dbReference type="Proteomes" id="UP001595640">
    <property type="component" value="Unassembled WGS sequence"/>
</dbReference>
<evidence type="ECO:0000313" key="1">
    <source>
        <dbReference type="EMBL" id="MFC3294186.1"/>
    </source>
</evidence>